<dbReference type="AlphaFoldDB" id="A0A1V1P0I3"/>
<dbReference type="InterPro" id="IPR013783">
    <property type="entry name" value="Ig-like_fold"/>
</dbReference>
<evidence type="ECO:0000313" key="3">
    <source>
        <dbReference type="EMBL" id="ETR68276.1"/>
    </source>
</evidence>
<accession>A0A1V1P0I3</accession>
<keyword evidence="1" id="KW-0677">Repeat</keyword>
<dbReference type="Pfam" id="PF13620">
    <property type="entry name" value="CarboxypepD_reg"/>
    <property type="match status" value="1"/>
</dbReference>
<dbReference type="SUPFAM" id="SSF49452">
    <property type="entry name" value="Starch-binding domain-like"/>
    <property type="match status" value="1"/>
</dbReference>
<gene>
    <name evidence="3" type="ORF">OMM_04655</name>
</gene>
<dbReference type="InterPro" id="IPR000408">
    <property type="entry name" value="Reg_chr_condens"/>
</dbReference>
<dbReference type="InterPro" id="IPR002048">
    <property type="entry name" value="EF_hand_dom"/>
</dbReference>
<evidence type="ECO:0000259" key="2">
    <source>
        <dbReference type="PROSITE" id="PS50222"/>
    </source>
</evidence>
<dbReference type="PANTHER" id="PTHR22872">
    <property type="entry name" value="BTK-BINDING PROTEIN-RELATED"/>
    <property type="match status" value="1"/>
</dbReference>
<dbReference type="InterPro" id="IPR013784">
    <property type="entry name" value="Carb-bd-like_fold"/>
</dbReference>
<feature type="domain" description="EF-hand" evidence="2">
    <location>
        <begin position="918"/>
        <end position="942"/>
    </location>
</feature>
<protein>
    <recommendedName>
        <fullName evidence="2">EF-hand domain-containing protein</fullName>
    </recommendedName>
</protein>
<dbReference type="SUPFAM" id="SSF50985">
    <property type="entry name" value="RCC1/BLIP-II"/>
    <property type="match status" value="1"/>
</dbReference>
<organism evidence="3 4">
    <name type="scientific">Candidatus Magnetoglobus multicellularis str. Araruama</name>
    <dbReference type="NCBI Taxonomy" id="890399"/>
    <lineage>
        <taxon>Bacteria</taxon>
        <taxon>Pseudomonadati</taxon>
        <taxon>Thermodesulfobacteriota</taxon>
        <taxon>Desulfobacteria</taxon>
        <taxon>Desulfobacterales</taxon>
        <taxon>Desulfobacteraceae</taxon>
        <taxon>Candidatus Magnetoglobus</taxon>
    </lineage>
</organism>
<dbReference type="InterPro" id="IPR051625">
    <property type="entry name" value="Signaling_Regulatory_Domain"/>
</dbReference>
<reference evidence="4" key="1">
    <citation type="submission" date="2012-11" db="EMBL/GenBank/DDBJ databases">
        <authorList>
            <person name="Lucero-Rivera Y.E."/>
            <person name="Tovar-Ramirez D."/>
        </authorList>
    </citation>
    <scope>NUCLEOTIDE SEQUENCE [LARGE SCALE GENOMIC DNA]</scope>
    <source>
        <strain evidence="4">Araruama</strain>
    </source>
</reference>
<sequence length="942" mass="101565">MALKNDGTVWTWGDNPFGQLGDGTTIMKKTPTRVLDISNVIGIAAGYVHTLALRNDGTVWGWGGNVYGQLGTNEISDMQTRPVKSDLFPKAIAVEAGHYHSLVLKSNGEVLSFGANGYGQLGDNTLQGTWLPLQVHGPDNIGILDIGTPYEIDEDGRTDAIFFSVFDEETPAEDLVVFVASSNPRLVPESSFIVEGTGKKMQSITIQPAKNQFGRATITIKVSDGLSSATDSFTLWVNEINDGPQISDIGYQTIHEDTQSPNIPFEINDMETPADQLLLSATSSNANLIPNANIQINGTGANRTVLITPAKDMYGIATITIEVSDGVAVISDTFTVRVKDVNDAPEISQIIDQTTDEDSPSESIDFVITDMETPSNNLLLSASSSDPTIVPVSNLTFSGSDQNRSVTVQPLPDQNGLVTITITVSDGSLDSQESFNLNILPVDDPPKISSISNQETYEYIVTIPIPFTITDAETPSDDLILTAVSSDTLIVNNDNISFGGSGSNRTVIISPSEDQFGTTDITIAVDDGNNTELETFSLTVNPQRDWDVIDSVTTYSDLEDIWGRSANDIFAVGTGGAIFHYNGISWSKVVTTYDDDFNAIWGDVGMVYVVGNNGVILQYNGHSWSKMFTGTTEHLNGIWGNGRSVFAVGTYGTILKFNGITWSDMASGTTTTLLDIWGNENKMFAVGNGGMVLQFNGYVWDTMSKVTAYSLRGVWGSSETDVFAVGDGGTIIHYNGTEWIEQERGNFSSLKGIWGLSNDKVFATGLQGTILSYNGSKWTETESGVAYPLMGIWGASITDIYVVGENGTILKRSTGQIIGKITTTIAGGNAIVVGASVSIVETGQHTTTNDNGQYIFDNVPIGAYTVKVSSEYFKEITISDIRVPGGEIAIPDIDLSELKTGLYSQEDLDKAVYKERIKYDPDGDGVISNENVIYFLQWLGGF</sequence>
<dbReference type="GO" id="GO:0030246">
    <property type="term" value="F:carbohydrate binding"/>
    <property type="evidence" value="ECO:0007669"/>
    <property type="project" value="InterPro"/>
</dbReference>
<dbReference type="Pfam" id="PF00415">
    <property type="entry name" value="RCC1"/>
    <property type="match status" value="3"/>
</dbReference>
<name>A0A1V1P0I3_9BACT</name>
<dbReference type="Gene3D" id="2.130.10.30">
    <property type="entry name" value="Regulator of chromosome condensation 1/beta-lactamase-inhibitor protein II"/>
    <property type="match status" value="1"/>
</dbReference>
<dbReference type="GO" id="GO:0005509">
    <property type="term" value="F:calcium ion binding"/>
    <property type="evidence" value="ECO:0007669"/>
    <property type="project" value="InterPro"/>
</dbReference>
<dbReference type="InterPro" id="IPR009091">
    <property type="entry name" value="RCC1/BLIP-II"/>
</dbReference>
<evidence type="ECO:0000313" key="4">
    <source>
        <dbReference type="Proteomes" id="UP000189670"/>
    </source>
</evidence>
<evidence type="ECO:0000256" key="1">
    <source>
        <dbReference type="ARBA" id="ARBA00022737"/>
    </source>
</evidence>
<dbReference type="PROSITE" id="PS50222">
    <property type="entry name" value="EF_HAND_2"/>
    <property type="match status" value="1"/>
</dbReference>
<dbReference type="Gene3D" id="2.60.40.1120">
    <property type="entry name" value="Carboxypeptidase-like, regulatory domain"/>
    <property type="match status" value="1"/>
</dbReference>
<dbReference type="EMBL" id="ATBP01001010">
    <property type="protein sequence ID" value="ETR68276.1"/>
    <property type="molecule type" value="Genomic_DNA"/>
</dbReference>
<dbReference type="Proteomes" id="UP000189670">
    <property type="component" value="Unassembled WGS sequence"/>
</dbReference>
<proteinExistence type="predicted"/>
<dbReference type="Gene3D" id="2.60.40.10">
    <property type="entry name" value="Immunoglobulins"/>
    <property type="match status" value="1"/>
</dbReference>
<dbReference type="PROSITE" id="PS50012">
    <property type="entry name" value="RCC1_3"/>
    <property type="match status" value="2"/>
</dbReference>
<comment type="caution">
    <text evidence="3">The sequence shown here is derived from an EMBL/GenBank/DDBJ whole genome shotgun (WGS) entry which is preliminary data.</text>
</comment>